<dbReference type="GO" id="GO:0005829">
    <property type="term" value="C:cytosol"/>
    <property type="evidence" value="ECO:0007669"/>
    <property type="project" value="UniProtKB-ARBA"/>
</dbReference>
<dbReference type="Proteomes" id="UP000030759">
    <property type="component" value="Unassembled WGS sequence"/>
</dbReference>
<evidence type="ECO:0000256" key="1">
    <source>
        <dbReference type="ARBA" id="ARBA00011662"/>
    </source>
</evidence>
<sequence length="68" mass="7665">MTEMYSLSNSFPFTDTMCYYGRYYGGLGYGYGGLGYGYGCGYGCGSGGYGYGCYRPLCYRRYWSCGFY</sequence>
<dbReference type="Pfam" id="PF11759">
    <property type="entry name" value="KRTAP"/>
    <property type="match status" value="1"/>
</dbReference>
<gene>
    <name evidence="4" type="ORF">H671_4g11646</name>
</gene>
<comment type="subunit">
    <text evidence="1">Interacts with hair keratins.</text>
</comment>
<dbReference type="EMBL" id="KE674085">
    <property type="protein sequence ID" value="ERE76689.1"/>
    <property type="molecule type" value="Genomic_DNA"/>
</dbReference>
<dbReference type="InterPro" id="IPR052878">
    <property type="entry name" value="KRTAP_matrix"/>
</dbReference>
<proteinExistence type="predicted"/>
<keyword evidence="2" id="KW-0677">Repeat</keyword>
<dbReference type="InterPro" id="IPR021743">
    <property type="entry name" value="KRTAP_type8/19/20/21/22"/>
</dbReference>
<evidence type="ECO:0000313" key="4">
    <source>
        <dbReference type="EMBL" id="ERE76689.1"/>
    </source>
</evidence>
<dbReference type="PANTHER" id="PTHR39653:SF6">
    <property type="entry name" value="KERATIN-ASSOCIATED PROTEIN 20-2"/>
    <property type="match status" value="1"/>
</dbReference>
<reference evidence="5" key="1">
    <citation type="journal article" date="2013" name="Nat. Biotechnol.">
        <title>Chinese hamster genome sequenced from sorted chromosomes.</title>
        <authorList>
            <person name="Brinkrolf K."/>
            <person name="Rupp O."/>
            <person name="Laux H."/>
            <person name="Kollin F."/>
            <person name="Ernst W."/>
            <person name="Linke B."/>
            <person name="Kofler R."/>
            <person name="Romand S."/>
            <person name="Hesse F."/>
            <person name="Budach W.E."/>
            <person name="Galosy S."/>
            <person name="Muller D."/>
            <person name="Noll T."/>
            <person name="Wienberg J."/>
            <person name="Jostock T."/>
            <person name="Leonard M."/>
            <person name="Grillari J."/>
            <person name="Tauch A."/>
            <person name="Goesmann A."/>
            <person name="Helk B."/>
            <person name="Mott J.E."/>
            <person name="Puhler A."/>
            <person name="Borth N."/>
        </authorList>
    </citation>
    <scope>NUCLEOTIDE SEQUENCE [LARGE SCALE GENOMIC DNA]</scope>
    <source>
        <strain evidence="5">17A/GY</strain>
    </source>
</reference>
<protein>
    <submittedName>
        <fullName evidence="4">Keratin-associated matrix containing protein</fullName>
    </submittedName>
</protein>
<organism evidence="4 5">
    <name type="scientific">Cricetulus griseus</name>
    <name type="common">Chinese hamster</name>
    <name type="synonym">Cricetulus barabensis griseus</name>
    <dbReference type="NCBI Taxonomy" id="10029"/>
    <lineage>
        <taxon>Eukaryota</taxon>
        <taxon>Metazoa</taxon>
        <taxon>Chordata</taxon>
        <taxon>Craniata</taxon>
        <taxon>Vertebrata</taxon>
        <taxon>Euteleostomi</taxon>
        <taxon>Mammalia</taxon>
        <taxon>Eutheria</taxon>
        <taxon>Euarchontoglires</taxon>
        <taxon>Glires</taxon>
        <taxon>Rodentia</taxon>
        <taxon>Myomorpha</taxon>
        <taxon>Muroidea</taxon>
        <taxon>Cricetidae</taxon>
        <taxon>Cricetinae</taxon>
        <taxon>Cricetulus</taxon>
    </lineage>
</organism>
<dbReference type="GO" id="GO:0005882">
    <property type="term" value="C:intermediate filament"/>
    <property type="evidence" value="ECO:0007669"/>
    <property type="project" value="UniProtKB-KW"/>
</dbReference>
<name>A0A061I4U0_CRIGR</name>
<dbReference type="AlphaFoldDB" id="A0A061I4U0"/>
<dbReference type="PANTHER" id="PTHR39653">
    <property type="entry name" value="KERATIN-ASSOCIATED PROTEIN 20-2"/>
    <property type="match status" value="1"/>
</dbReference>
<evidence type="ECO:0000313" key="5">
    <source>
        <dbReference type="Proteomes" id="UP000030759"/>
    </source>
</evidence>
<accession>A0A061I4U0</accession>
<keyword evidence="3" id="KW-0416">Keratin</keyword>
<evidence type="ECO:0000256" key="3">
    <source>
        <dbReference type="ARBA" id="ARBA00022744"/>
    </source>
</evidence>
<evidence type="ECO:0000256" key="2">
    <source>
        <dbReference type="ARBA" id="ARBA00022737"/>
    </source>
</evidence>